<evidence type="ECO:0000313" key="3">
    <source>
        <dbReference type="Proteomes" id="UP000076078"/>
    </source>
</evidence>
<accession>A0A151ZSN0</accession>
<dbReference type="InterPro" id="IPR036140">
    <property type="entry name" value="PFN_sf"/>
</dbReference>
<dbReference type="Pfam" id="PF00235">
    <property type="entry name" value="Profilin"/>
    <property type="match status" value="1"/>
</dbReference>
<dbReference type="EMBL" id="LODT01000021">
    <property type="protein sequence ID" value="KYQ96952.1"/>
    <property type="molecule type" value="Genomic_DNA"/>
</dbReference>
<reference evidence="2 3" key="1">
    <citation type="submission" date="2015-12" db="EMBL/GenBank/DDBJ databases">
        <title>Dictyostelia acquired genes for synthesis and detection of signals that induce cell-type specialization by lateral gene transfer from prokaryotes.</title>
        <authorList>
            <person name="Gloeckner G."/>
            <person name="Schaap P."/>
        </authorList>
    </citation>
    <scope>NUCLEOTIDE SEQUENCE [LARGE SCALE GENOMIC DNA]</scope>
    <source>
        <strain evidence="2 3">TK</strain>
    </source>
</reference>
<dbReference type="Proteomes" id="UP000076078">
    <property type="component" value="Unassembled WGS sequence"/>
</dbReference>
<dbReference type="InParanoid" id="A0A151ZSN0"/>
<comment type="function">
    <text evidence="1">Binds to actin and affects the structure of the cytoskeleton. At high concentrations, profilin prevents the polymerization of actin, whereas it enhances it at low concentrations. By binding to PIP2, it inhibits the formation of IP3 and DG.</text>
</comment>
<dbReference type="Gene3D" id="3.30.450.30">
    <property type="entry name" value="Dynein light chain 2a, cytoplasmic"/>
    <property type="match status" value="1"/>
</dbReference>
<evidence type="ECO:0000313" key="2">
    <source>
        <dbReference type="EMBL" id="KYQ96952.1"/>
    </source>
</evidence>
<dbReference type="OMA" id="AYNKSPQ"/>
<dbReference type="SUPFAM" id="SSF55770">
    <property type="entry name" value="Profilin (actin-binding protein)"/>
    <property type="match status" value="1"/>
</dbReference>
<gene>
    <name evidence="2" type="ORF">DLAC_04274</name>
</gene>
<dbReference type="AlphaFoldDB" id="A0A151ZSN0"/>
<name>A0A151ZSN0_TIELA</name>
<protein>
    <recommendedName>
        <fullName evidence="4">Profilin</fullName>
    </recommendedName>
</protein>
<dbReference type="FunCoup" id="A0A151ZSN0">
    <property type="interactions" value="542"/>
</dbReference>
<keyword evidence="3" id="KW-1185">Reference proteome</keyword>
<dbReference type="OrthoDB" id="15568at2759"/>
<comment type="caution">
    <text evidence="2">The sequence shown here is derived from an EMBL/GenBank/DDBJ whole genome shotgun (WGS) entry which is preliminary data.</text>
</comment>
<organism evidence="2 3">
    <name type="scientific">Tieghemostelium lacteum</name>
    <name type="common">Slime mold</name>
    <name type="synonym">Dictyostelium lacteum</name>
    <dbReference type="NCBI Taxonomy" id="361077"/>
    <lineage>
        <taxon>Eukaryota</taxon>
        <taxon>Amoebozoa</taxon>
        <taxon>Evosea</taxon>
        <taxon>Eumycetozoa</taxon>
        <taxon>Dictyostelia</taxon>
        <taxon>Dictyosteliales</taxon>
        <taxon>Raperosteliaceae</taxon>
        <taxon>Tieghemostelium</taxon>
    </lineage>
</organism>
<evidence type="ECO:0008006" key="4">
    <source>
        <dbReference type="Google" id="ProtNLM"/>
    </source>
</evidence>
<sequence>MVVVPQPFQKDKFYKDYLSNELFSVCIIVGLDGKVIAYNKSPHVGEPELLVKGFKTNKTVQKLDSISINGEKYNINFKENFKVIGQNEKKSAIIIKTKKAFIIGVFPKRLEISPRISFLDTFCKQYEDQVEILVDEREKYVL</sequence>
<proteinExistence type="predicted"/>
<dbReference type="GO" id="GO:0003779">
    <property type="term" value="F:actin binding"/>
    <property type="evidence" value="ECO:0007669"/>
    <property type="project" value="InterPro"/>
</dbReference>
<dbReference type="InterPro" id="IPR048278">
    <property type="entry name" value="PFN"/>
</dbReference>
<evidence type="ECO:0000256" key="1">
    <source>
        <dbReference type="ARBA" id="ARBA00025549"/>
    </source>
</evidence>